<keyword evidence="1" id="KW-0732">Signal</keyword>
<evidence type="ECO:0000256" key="1">
    <source>
        <dbReference type="SAM" id="SignalP"/>
    </source>
</evidence>
<feature type="signal peptide" evidence="1">
    <location>
        <begin position="1"/>
        <end position="19"/>
    </location>
</feature>
<evidence type="ECO:0000313" key="3">
    <source>
        <dbReference type="Proteomes" id="UP001292094"/>
    </source>
</evidence>
<accession>A0AAE1TQY4</accession>
<sequence>LFLAIQALYFFLVSPPLILFPCRPPPPNPQAQTDATQHIASLPRLATALVPPHPLLRHQY</sequence>
<proteinExistence type="predicted"/>
<reference evidence="2" key="1">
    <citation type="submission" date="2023-11" db="EMBL/GenBank/DDBJ databases">
        <title>Genome assemblies of two species of porcelain crab, Petrolisthes cinctipes and Petrolisthes manimaculis (Anomura: Porcellanidae).</title>
        <authorList>
            <person name="Angst P."/>
        </authorList>
    </citation>
    <scope>NUCLEOTIDE SEQUENCE</scope>
    <source>
        <strain evidence="2">PB745_02</strain>
        <tissue evidence="2">Gill</tissue>
    </source>
</reference>
<evidence type="ECO:0000313" key="2">
    <source>
        <dbReference type="EMBL" id="KAK4292190.1"/>
    </source>
</evidence>
<dbReference type="Proteomes" id="UP001292094">
    <property type="component" value="Unassembled WGS sequence"/>
</dbReference>
<name>A0AAE1TQY4_9EUCA</name>
<dbReference type="AlphaFoldDB" id="A0AAE1TQY4"/>
<dbReference type="EMBL" id="JAWZYT010004907">
    <property type="protein sequence ID" value="KAK4292190.1"/>
    <property type="molecule type" value="Genomic_DNA"/>
</dbReference>
<gene>
    <name evidence="2" type="ORF">Pmani_035021</name>
</gene>
<feature type="chain" id="PRO_5041948407" evidence="1">
    <location>
        <begin position="20"/>
        <end position="60"/>
    </location>
</feature>
<keyword evidence="3" id="KW-1185">Reference proteome</keyword>
<organism evidence="2 3">
    <name type="scientific">Petrolisthes manimaculis</name>
    <dbReference type="NCBI Taxonomy" id="1843537"/>
    <lineage>
        <taxon>Eukaryota</taxon>
        <taxon>Metazoa</taxon>
        <taxon>Ecdysozoa</taxon>
        <taxon>Arthropoda</taxon>
        <taxon>Crustacea</taxon>
        <taxon>Multicrustacea</taxon>
        <taxon>Malacostraca</taxon>
        <taxon>Eumalacostraca</taxon>
        <taxon>Eucarida</taxon>
        <taxon>Decapoda</taxon>
        <taxon>Pleocyemata</taxon>
        <taxon>Anomura</taxon>
        <taxon>Galatheoidea</taxon>
        <taxon>Porcellanidae</taxon>
        <taxon>Petrolisthes</taxon>
    </lineage>
</organism>
<feature type="non-terminal residue" evidence="2">
    <location>
        <position position="1"/>
    </location>
</feature>
<protein>
    <submittedName>
        <fullName evidence="2">Uncharacterized protein</fullName>
    </submittedName>
</protein>
<comment type="caution">
    <text evidence="2">The sequence shown here is derived from an EMBL/GenBank/DDBJ whole genome shotgun (WGS) entry which is preliminary data.</text>
</comment>